<evidence type="ECO:0008006" key="4">
    <source>
        <dbReference type="Google" id="ProtNLM"/>
    </source>
</evidence>
<reference evidence="2" key="1">
    <citation type="submission" date="2022-12" db="EMBL/GenBank/DDBJ databases">
        <authorList>
            <person name="Bing R.G."/>
            <person name="Willard D.J."/>
            <person name="Manesh M.J.H."/>
            <person name="Laemthong T."/>
            <person name="Crosby J.R."/>
            <person name="Kelly R.M."/>
        </authorList>
    </citation>
    <scope>NUCLEOTIDE SEQUENCE</scope>
    <source>
        <strain evidence="2">DSM 8991</strain>
    </source>
</reference>
<keyword evidence="1" id="KW-0812">Transmembrane</keyword>
<evidence type="ECO:0000313" key="3">
    <source>
        <dbReference type="Proteomes" id="UP001164745"/>
    </source>
</evidence>
<keyword evidence="3" id="KW-1185">Reference proteome</keyword>
<keyword evidence="1" id="KW-1133">Transmembrane helix</keyword>
<evidence type="ECO:0000313" key="2">
    <source>
        <dbReference type="EMBL" id="WAM31512.1"/>
    </source>
</evidence>
<evidence type="ECO:0000256" key="1">
    <source>
        <dbReference type="SAM" id="Phobius"/>
    </source>
</evidence>
<accession>A0ABY7BFC6</accession>
<protein>
    <recommendedName>
        <fullName evidence="4">Regulatory protein YycH domain-containing protein</fullName>
    </recommendedName>
</protein>
<sequence length="431" mass="50223">MNKIKKEVIKSIVLGILVILSIYLYYKVYFNYDLEDFANVLNISENRLSEGELLEKAHIILATPKDMYLNVSKNVVIGVLSTQKEYFDVVSKFVSKVKESIVKKSYSLNFKKKKIDEFKSSKVLFFNYGYFIDFYTFVYELTKRSILPAKKDFKFDKVFIKESNLNTEIYFFNSKTEKAVVLQCPKYGFSQLEDRIEQSSYLIFSWSDGLGFTELVSKDTLIPVEFSNVQFSEVKIKESDYKKDLIIRRLFPDTILTKKNVLKSGEIMITDERREFVIKPDGSYIFKFTKDIFCDKIESITEALMNYMRNFYTNEDVRVRKIENTQSNIKIYLISRIDGVDLLPQDGDWCVYIEISNGKLKKIAGHIFDAVAVRTSKIRVDGITAIDTIKERKGDIFIRDLNLKYVASEKPSYPYWEVSTDSGTVYVEAIK</sequence>
<feature type="transmembrane region" description="Helical" evidence="1">
    <location>
        <begin position="7"/>
        <end position="26"/>
    </location>
</feature>
<keyword evidence="1" id="KW-0472">Membrane</keyword>
<dbReference type="RefSeq" id="WP_045166073.1">
    <property type="nucleotide sequence ID" value="NZ_CP113864.1"/>
</dbReference>
<dbReference type="EMBL" id="CP113864">
    <property type="protein sequence ID" value="WAM31512.1"/>
    <property type="molecule type" value="Genomic_DNA"/>
</dbReference>
<name>A0ABY7BFC6_9FIRM</name>
<dbReference type="Proteomes" id="UP001164745">
    <property type="component" value="Chromosome"/>
</dbReference>
<proteinExistence type="predicted"/>
<gene>
    <name evidence="2" type="ORF">OTJ99_002400</name>
</gene>
<organism evidence="2 3">
    <name type="scientific">Caldicellulosiruptor naganoensis</name>
    <dbReference type="NCBI Taxonomy" id="29324"/>
    <lineage>
        <taxon>Bacteria</taxon>
        <taxon>Bacillati</taxon>
        <taxon>Bacillota</taxon>
        <taxon>Bacillota incertae sedis</taxon>
        <taxon>Caldicellulosiruptorales</taxon>
        <taxon>Caldicellulosiruptoraceae</taxon>
        <taxon>Caldicellulosiruptor</taxon>
    </lineage>
</organism>